<dbReference type="InterPro" id="IPR000873">
    <property type="entry name" value="AMP-dep_synth/lig_dom"/>
</dbReference>
<feature type="domain" description="AMP-dependent synthetase/ligase" evidence="2">
    <location>
        <begin position="92"/>
        <end position="387"/>
    </location>
</feature>
<dbReference type="Pfam" id="PF16177">
    <property type="entry name" value="ACAS_N"/>
    <property type="match status" value="1"/>
</dbReference>
<dbReference type="Gene3D" id="3.40.50.12780">
    <property type="entry name" value="N-terminal domain of ligase-like"/>
    <property type="match status" value="1"/>
</dbReference>
<dbReference type="Pfam" id="PF00501">
    <property type="entry name" value="AMP-binding"/>
    <property type="match status" value="1"/>
</dbReference>
<reference evidence="4" key="2">
    <citation type="journal article" date="2014" name="ISME J.">
        <title>Microbial stratification in low pH oxic and suboxic macroscopic growths along an acid mine drainage.</title>
        <authorList>
            <person name="Mendez-Garcia C."/>
            <person name="Mesa V."/>
            <person name="Sprenger R.R."/>
            <person name="Richter M."/>
            <person name="Diez M.S."/>
            <person name="Solano J."/>
            <person name="Bargiela R."/>
            <person name="Golyshina O.V."/>
            <person name="Manteca A."/>
            <person name="Ramos J.L."/>
            <person name="Gallego J.R."/>
            <person name="Llorente I."/>
            <person name="Martins Dos Santos V.A."/>
            <person name="Jensen O.N."/>
            <person name="Pelaez A.I."/>
            <person name="Sanchez J."/>
            <person name="Ferrer M."/>
        </authorList>
    </citation>
    <scope>NUCLEOTIDE SEQUENCE</scope>
</reference>
<dbReference type="GO" id="GO:0003987">
    <property type="term" value="F:acetate-CoA ligase activity"/>
    <property type="evidence" value="ECO:0007669"/>
    <property type="project" value="TreeGrafter"/>
</dbReference>
<evidence type="ECO:0000313" key="4">
    <source>
        <dbReference type="EMBL" id="EQD34896.1"/>
    </source>
</evidence>
<dbReference type="PANTHER" id="PTHR24095">
    <property type="entry name" value="ACETYL-COENZYME A SYNTHETASE"/>
    <property type="match status" value="1"/>
</dbReference>
<evidence type="ECO:0000259" key="2">
    <source>
        <dbReference type="Pfam" id="PF00501"/>
    </source>
</evidence>
<dbReference type="GO" id="GO:0005829">
    <property type="term" value="C:cytosol"/>
    <property type="evidence" value="ECO:0007669"/>
    <property type="project" value="TreeGrafter"/>
</dbReference>
<name>T0YHH7_9ZZZZ</name>
<organism evidence="4">
    <name type="scientific">mine drainage metagenome</name>
    <dbReference type="NCBI Taxonomy" id="410659"/>
    <lineage>
        <taxon>unclassified sequences</taxon>
        <taxon>metagenomes</taxon>
        <taxon>ecological metagenomes</taxon>
    </lineage>
</organism>
<evidence type="ECO:0000259" key="3">
    <source>
        <dbReference type="Pfam" id="PF16177"/>
    </source>
</evidence>
<dbReference type="EMBL" id="AUZX01013667">
    <property type="protein sequence ID" value="EQD34896.1"/>
    <property type="molecule type" value="Genomic_DNA"/>
</dbReference>
<comment type="similarity">
    <text evidence="1">Belongs to the ATP-dependent AMP-binding enzyme family.</text>
</comment>
<sequence length="388" mass="42988">MASKNIESVLQEKRTFEPPAQFTARARLKAADLESLRRHAESDYTGFWARLAREEIVWRKPFTVTLDESEAPNFRWFTDGRLNVSFNCLDVHLAERGRKPAILFEGEPGDTRRISYQDLHTEVCQFANALKAQGVHSGDRVAIYMPLVPEVIVAMHACNRIGAIHSVVFGGFSAPALKDRIEDTGAKVLITADGGWRGGHAIELKAAADKALAMGCPSIKRVIVLKRTGRNVDMEPGRDLWWDEAIAGHSSVCEPEWVEAEHPLYLLYTSGSTGKPKGIQHASAGYLLGAKLTTKWVFDLRDDDVFWCTADAGWVTGHTYLAYGPLAAGATIVMYEGAPAYPDGGRFWKICQDYGVTVFYTAPTAIRALMKLGEEVPARYDLSNLRLL</sequence>
<feature type="domain" description="Acetyl-coenzyme A synthetase N-terminal" evidence="3">
    <location>
        <begin position="34"/>
        <end position="88"/>
    </location>
</feature>
<gene>
    <name evidence="4" type="ORF">B1A_18519</name>
</gene>
<dbReference type="GO" id="GO:0006085">
    <property type="term" value="P:acetyl-CoA biosynthetic process"/>
    <property type="evidence" value="ECO:0007669"/>
    <property type="project" value="TreeGrafter"/>
</dbReference>
<dbReference type="PANTHER" id="PTHR24095:SF14">
    <property type="entry name" value="ACETYL-COENZYME A SYNTHETASE 1"/>
    <property type="match status" value="1"/>
</dbReference>
<evidence type="ECO:0000256" key="1">
    <source>
        <dbReference type="ARBA" id="ARBA00006432"/>
    </source>
</evidence>
<dbReference type="AlphaFoldDB" id="T0YHH7"/>
<dbReference type="InterPro" id="IPR042099">
    <property type="entry name" value="ANL_N_sf"/>
</dbReference>
<protein>
    <submittedName>
        <fullName evidence="4">Acetyl-CoA synthetase</fullName>
    </submittedName>
</protein>
<dbReference type="InterPro" id="IPR032387">
    <property type="entry name" value="ACAS_N"/>
</dbReference>
<reference evidence="4" key="1">
    <citation type="submission" date="2013-08" db="EMBL/GenBank/DDBJ databases">
        <authorList>
            <person name="Mendez C."/>
            <person name="Richter M."/>
            <person name="Ferrer M."/>
            <person name="Sanchez J."/>
        </authorList>
    </citation>
    <scope>NUCLEOTIDE SEQUENCE</scope>
</reference>
<dbReference type="SUPFAM" id="SSF56801">
    <property type="entry name" value="Acetyl-CoA synthetase-like"/>
    <property type="match status" value="1"/>
</dbReference>
<proteinExistence type="inferred from homology"/>
<dbReference type="PROSITE" id="PS00455">
    <property type="entry name" value="AMP_BINDING"/>
    <property type="match status" value="1"/>
</dbReference>
<comment type="caution">
    <text evidence="4">The sequence shown here is derived from an EMBL/GenBank/DDBJ whole genome shotgun (WGS) entry which is preliminary data.</text>
</comment>
<accession>T0YHH7</accession>
<feature type="non-terminal residue" evidence="4">
    <location>
        <position position="388"/>
    </location>
</feature>
<dbReference type="InterPro" id="IPR020845">
    <property type="entry name" value="AMP-binding_CS"/>
</dbReference>